<dbReference type="AlphaFoldDB" id="A0A7S1L1H6"/>
<evidence type="ECO:0000259" key="8">
    <source>
        <dbReference type="SMART" id="SM01086"/>
    </source>
</evidence>
<feature type="region of interest" description="Disordered" evidence="5">
    <location>
        <begin position="23"/>
        <end position="92"/>
    </location>
</feature>
<evidence type="ECO:0000259" key="7">
    <source>
        <dbReference type="SMART" id="SM00382"/>
    </source>
</evidence>
<feature type="compositionally biased region" description="Polar residues" evidence="5">
    <location>
        <begin position="26"/>
        <end position="37"/>
    </location>
</feature>
<evidence type="ECO:0000256" key="3">
    <source>
        <dbReference type="ARBA" id="ARBA00022840"/>
    </source>
</evidence>
<dbReference type="GO" id="GO:0009376">
    <property type="term" value="C:HslUV protease complex"/>
    <property type="evidence" value="ECO:0007669"/>
    <property type="project" value="InterPro"/>
</dbReference>
<reference evidence="9" key="1">
    <citation type="submission" date="2021-01" db="EMBL/GenBank/DDBJ databases">
        <authorList>
            <person name="Corre E."/>
            <person name="Pelletier E."/>
            <person name="Niang G."/>
            <person name="Scheremetjew M."/>
            <person name="Finn R."/>
            <person name="Kale V."/>
            <person name="Holt S."/>
            <person name="Cochrane G."/>
            <person name="Meng A."/>
            <person name="Brown T."/>
            <person name="Cohen L."/>
        </authorList>
    </citation>
    <scope>NUCLEOTIDE SEQUENCE</scope>
    <source>
        <strain evidence="9">CCAP 1951/1</strain>
    </source>
</reference>
<sequence length="518" mass="56147">MRRCFAPRIAVTLALASAHGVRWCSSGDNTDKPTTGASKKKSKKGGKGGNSSEKEGGEGGNDTTDATKATPKADASAEPAAPATPAPTPVRDMLPKQLMGELDKFIVGQSDAKRAVAVALRNRWRRHQVEPVEMRDEISPKNILMIGPTGVGKTEIARRMAKVTDAPFLKVEATKYTEVGFKGKDVESIIEDLYAVAKNKARSRLEKGREEEGVKAAHDTVYTAVARLADFAALTQEEYRAKFDAGELDDVLVNVTRTVTAPQPKREGAMGIEIMFGGGEPPAHRETVSRKVPEAFQIAKQEALRKMITDNAVTELAKTLAEEEGIVFVDEIDKVVADANAASADVSALGVQQDLLPLVEGSNVTLKDGTVISTDTILFVCSGAFHVVKPSDMIAELQGRLPVRVELEALTEADFKRILTEPEFNLVRQQVALMKVEGIELSFPDETVDAMAEVAATVNRNAQNIGARRLHTVMERIMDEPSFNCDAHQGEKLVITPDDVHKATAELKKNVELAKFLL</sequence>
<dbReference type="GO" id="GO:0005524">
    <property type="term" value="F:ATP binding"/>
    <property type="evidence" value="ECO:0007669"/>
    <property type="project" value="UniProtKB-KW"/>
</dbReference>
<feature type="domain" description="AAA+ ATPase" evidence="7">
    <location>
        <begin position="139"/>
        <end position="407"/>
    </location>
</feature>
<dbReference type="NCBIfam" id="TIGR00390">
    <property type="entry name" value="hslU"/>
    <property type="match status" value="1"/>
</dbReference>
<dbReference type="InterPro" id="IPR003959">
    <property type="entry name" value="ATPase_AAA_core"/>
</dbReference>
<accession>A0A7S1L1H6</accession>
<feature type="chain" id="PRO_5031394335" description="AAA+ ATPase domain-containing protein" evidence="6">
    <location>
        <begin position="21"/>
        <end position="518"/>
    </location>
</feature>
<keyword evidence="4" id="KW-0143">Chaperone</keyword>
<dbReference type="PANTHER" id="PTHR48102:SF2">
    <property type="entry name" value="ATP-DEPENDENT PROTEASE ATPASE SUBUNIT HSLU2"/>
    <property type="match status" value="1"/>
</dbReference>
<dbReference type="Gene3D" id="3.40.50.300">
    <property type="entry name" value="P-loop containing nucleotide triphosphate hydrolases"/>
    <property type="match status" value="2"/>
</dbReference>
<proteinExistence type="inferred from homology"/>
<gene>
    <name evidence="9" type="ORF">NDES1114_LOCUS1419</name>
</gene>
<dbReference type="GO" id="GO:0016887">
    <property type="term" value="F:ATP hydrolysis activity"/>
    <property type="evidence" value="ECO:0007669"/>
    <property type="project" value="InterPro"/>
</dbReference>
<dbReference type="NCBIfam" id="NF003544">
    <property type="entry name" value="PRK05201.1"/>
    <property type="match status" value="1"/>
</dbReference>
<dbReference type="PANTHER" id="PTHR48102">
    <property type="entry name" value="ATP-DEPENDENT CLP PROTEASE ATP-BINDING SUBUNIT CLPX-LIKE, MITOCHONDRIAL-RELATED"/>
    <property type="match status" value="1"/>
</dbReference>
<keyword evidence="2" id="KW-0547">Nucleotide-binding</keyword>
<dbReference type="InterPro" id="IPR027417">
    <property type="entry name" value="P-loop_NTPase"/>
</dbReference>
<dbReference type="Pfam" id="PF07724">
    <property type="entry name" value="AAA_2"/>
    <property type="match status" value="1"/>
</dbReference>
<evidence type="ECO:0000313" key="9">
    <source>
        <dbReference type="EMBL" id="CAD9090288.1"/>
    </source>
</evidence>
<evidence type="ECO:0000256" key="1">
    <source>
        <dbReference type="ARBA" id="ARBA00009771"/>
    </source>
</evidence>
<organism evidence="9">
    <name type="scientific">Neobodo designis</name>
    <name type="common">Flagellated protozoan</name>
    <name type="synonym">Bodo designis</name>
    <dbReference type="NCBI Taxonomy" id="312471"/>
    <lineage>
        <taxon>Eukaryota</taxon>
        <taxon>Discoba</taxon>
        <taxon>Euglenozoa</taxon>
        <taxon>Kinetoplastea</taxon>
        <taxon>Metakinetoplastina</taxon>
        <taxon>Neobodonida</taxon>
        <taxon>Neobodo</taxon>
    </lineage>
</organism>
<dbReference type="SMART" id="SM00382">
    <property type="entry name" value="AAA"/>
    <property type="match status" value="1"/>
</dbReference>
<feature type="compositionally biased region" description="Low complexity" evidence="5">
    <location>
        <begin position="61"/>
        <end position="81"/>
    </location>
</feature>
<dbReference type="InterPro" id="IPR050052">
    <property type="entry name" value="ATP-dep_Clp_protease_ClpX"/>
</dbReference>
<evidence type="ECO:0008006" key="10">
    <source>
        <dbReference type="Google" id="ProtNLM"/>
    </source>
</evidence>
<evidence type="ECO:0000256" key="6">
    <source>
        <dbReference type="SAM" id="SignalP"/>
    </source>
</evidence>
<dbReference type="GO" id="GO:0051603">
    <property type="term" value="P:proteolysis involved in protein catabolic process"/>
    <property type="evidence" value="ECO:0007669"/>
    <property type="project" value="TreeGrafter"/>
</dbReference>
<dbReference type="InterPro" id="IPR019489">
    <property type="entry name" value="Clp_ATPase_C"/>
</dbReference>
<evidence type="ECO:0000256" key="4">
    <source>
        <dbReference type="ARBA" id="ARBA00023186"/>
    </source>
</evidence>
<feature type="domain" description="Clp ATPase C-terminal" evidence="8">
    <location>
        <begin position="410"/>
        <end position="509"/>
    </location>
</feature>
<dbReference type="SMART" id="SM01086">
    <property type="entry name" value="ClpB_D2-small"/>
    <property type="match status" value="1"/>
</dbReference>
<dbReference type="InterPro" id="IPR003593">
    <property type="entry name" value="AAA+_ATPase"/>
</dbReference>
<keyword evidence="3" id="KW-0067">ATP-binding</keyword>
<evidence type="ECO:0000256" key="2">
    <source>
        <dbReference type="ARBA" id="ARBA00022741"/>
    </source>
</evidence>
<protein>
    <recommendedName>
        <fullName evidence="10">AAA+ ATPase domain-containing protein</fullName>
    </recommendedName>
</protein>
<dbReference type="EMBL" id="HBGF01002061">
    <property type="protein sequence ID" value="CAD9090288.1"/>
    <property type="molecule type" value="Transcribed_RNA"/>
</dbReference>
<dbReference type="InterPro" id="IPR004491">
    <property type="entry name" value="HslU"/>
</dbReference>
<dbReference type="GO" id="GO:0008233">
    <property type="term" value="F:peptidase activity"/>
    <property type="evidence" value="ECO:0007669"/>
    <property type="project" value="InterPro"/>
</dbReference>
<dbReference type="SUPFAM" id="SSF52540">
    <property type="entry name" value="P-loop containing nucleoside triphosphate hydrolases"/>
    <property type="match status" value="1"/>
</dbReference>
<dbReference type="Gene3D" id="1.10.8.60">
    <property type="match status" value="1"/>
</dbReference>
<dbReference type="Pfam" id="PF00004">
    <property type="entry name" value="AAA"/>
    <property type="match status" value="1"/>
</dbReference>
<feature type="signal peptide" evidence="6">
    <location>
        <begin position="1"/>
        <end position="20"/>
    </location>
</feature>
<comment type="similarity">
    <text evidence="1">Belongs to the ClpX chaperone family. HslU subfamily.</text>
</comment>
<keyword evidence="6" id="KW-0732">Signal</keyword>
<name>A0A7S1L1H6_NEODS</name>
<evidence type="ECO:0000256" key="5">
    <source>
        <dbReference type="SAM" id="MobiDB-lite"/>
    </source>
</evidence>